<dbReference type="RefSeq" id="WP_233509439.1">
    <property type="nucleotide sequence ID" value="NZ_JAKVPQ010000013.1"/>
</dbReference>
<dbReference type="InterPro" id="IPR006674">
    <property type="entry name" value="HD_domain"/>
</dbReference>
<evidence type="ECO:0000256" key="1">
    <source>
        <dbReference type="ARBA" id="ARBA00022801"/>
    </source>
</evidence>
<dbReference type="PANTHER" id="PTHR11373:SF32">
    <property type="entry name" value="DEOXYGUANOSINETRIPHOSPHATE TRIPHOSPHOHYDROLASE"/>
    <property type="match status" value="1"/>
</dbReference>
<reference evidence="3 4" key="1">
    <citation type="submission" date="2022-02" db="EMBL/GenBank/DDBJ databases">
        <title>Genome of Erysipelotrichaceae sp. nov. NSJ-176 isolated from human feces.</title>
        <authorList>
            <person name="Abdugheni R."/>
        </authorList>
    </citation>
    <scope>NUCLEOTIDE SEQUENCE [LARGE SCALE GENOMIC DNA]</scope>
    <source>
        <strain evidence="3 4">NSJ-176</strain>
    </source>
</reference>
<gene>
    <name evidence="3" type="ORF">LQE99_14850</name>
</gene>
<keyword evidence="4" id="KW-1185">Reference proteome</keyword>
<dbReference type="SMART" id="SM00471">
    <property type="entry name" value="HDc"/>
    <property type="match status" value="1"/>
</dbReference>
<proteinExistence type="predicted"/>
<dbReference type="Gene3D" id="1.10.3410.10">
    <property type="entry name" value="putative deoxyguanosinetriphosphate triphosphohydrolase like domain"/>
    <property type="match status" value="1"/>
</dbReference>
<dbReference type="InterPro" id="IPR023293">
    <property type="entry name" value="dGTP_triP_hydro_central_sf"/>
</dbReference>
<dbReference type="Pfam" id="PF01966">
    <property type="entry name" value="HD"/>
    <property type="match status" value="1"/>
</dbReference>
<dbReference type="InterPro" id="IPR026875">
    <property type="entry name" value="PHydrolase_assoc_dom"/>
</dbReference>
<evidence type="ECO:0000313" key="3">
    <source>
        <dbReference type="EMBL" id="MCH4286401.1"/>
    </source>
</evidence>
<dbReference type="Proteomes" id="UP001202402">
    <property type="component" value="Unassembled WGS sequence"/>
</dbReference>
<dbReference type="InterPro" id="IPR027432">
    <property type="entry name" value="dGTP_triphosphohydrolase_C"/>
</dbReference>
<dbReference type="SUPFAM" id="SSF109604">
    <property type="entry name" value="HD-domain/PDEase-like"/>
    <property type="match status" value="1"/>
</dbReference>
<evidence type="ECO:0000313" key="4">
    <source>
        <dbReference type="Proteomes" id="UP001202402"/>
    </source>
</evidence>
<dbReference type="PROSITE" id="PS51831">
    <property type="entry name" value="HD"/>
    <property type="match status" value="1"/>
</dbReference>
<dbReference type="Gene3D" id="1.10.3210.10">
    <property type="entry name" value="Hypothetical protein af1432"/>
    <property type="match status" value="1"/>
</dbReference>
<keyword evidence="1" id="KW-0378">Hydrolase</keyword>
<dbReference type="PANTHER" id="PTHR11373">
    <property type="entry name" value="DEOXYNUCLEOSIDE TRIPHOSPHATE TRIPHOSPHOHYDROLASE"/>
    <property type="match status" value="1"/>
</dbReference>
<feature type="domain" description="HD" evidence="2">
    <location>
        <begin position="76"/>
        <end position="271"/>
    </location>
</feature>
<dbReference type="InterPro" id="IPR050135">
    <property type="entry name" value="dGTPase-like"/>
</dbReference>
<comment type="caution">
    <text evidence="3">The sequence shown here is derived from an EMBL/GenBank/DDBJ whole genome shotgun (WGS) entry which is preliminary data.</text>
</comment>
<dbReference type="CDD" id="cd00077">
    <property type="entry name" value="HDc"/>
    <property type="match status" value="1"/>
</dbReference>
<accession>A0ABS9RBY1</accession>
<dbReference type="InterPro" id="IPR006261">
    <property type="entry name" value="dGTPase"/>
</dbReference>
<dbReference type="InterPro" id="IPR003607">
    <property type="entry name" value="HD/PDEase_dom"/>
</dbReference>
<dbReference type="NCBIfam" id="TIGR01353">
    <property type="entry name" value="dGTP_triPase"/>
    <property type="match status" value="1"/>
</dbReference>
<dbReference type="EMBL" id="JAKVPQ010000013">
    <property type="protein sequence ID" value="MCH4286401.1"/>
    <property type="molecule type" value="Genomic_DNA"/>
</dbReference>
<dbReference type="Pfam" id="PF13286">
    <property type="entry name" value="HD_assoc"/>
    <property type="match status" value="1"/>
</dbReference>
<dbReference type="NCBIfam" id="NF002205">
    <property type="entry name" value="PRK01096.1"/>
    <property type="match status" value="1"/>
</dbReference>
<protein>
    <submittedName>
        <fullName evidence="3">Deoxyguanosinetriphosphate triphosphohydrolase</fullName>
    </submittedName>
</protein>
<organism evidence="3 4">
    <name type="scientific">Amedibacillus hominis</name>
    <dbReference type="NCBI Taxonomy" id="2897776"/>
    <lineage>
        <taxon>Bacteria</taxon>
        <taxon>Bacillati</taxon>
        <taxon>Bacillota</taxon>
        <taxon>Erysipelotrichia</taxon>
        <taxon>Erysipelotrichales</taxon>
        <taxon>Erysipelotrichaceae</taxon>
        <taxon>Amedibacillus</taxon>
    </lineage>
</organism>
<sequence>MICVKIKERGDIIMRMSWDKIMSEKRIPDKEKNEANRFRSEIESDYHRIIRSASFRRLQDKTQVFPLDQSDFVRTRLTHSLEVSSLAKLMGKQVCQKISEMNLESEEELPDVQKAMEILNCAGLLHDIGNPPFGHFGETAIRNWFKKNLNIKQFHGKPLTDVLDEQQILDLYNFEGNAQALRIITKLHRLIGPNGLHLTSSVMDTIIKYPVNSIEKTQAENNANRTLLQKKIGYFQSEENLFQKIKENTGTGISRNPLCFILEAADDLAYTFADLEDGYNKGMYSYDDLLQVIQSAEDSYGAELLMKLLKDAKELEDSDDDPYKAAVFGWLTKKQLFCVSQITMAFIEHYEEIMTGQFTQELITTGSQGALINNLKKFAFERIYNHSSILRIELMGNEVITFLLDRFVDALISYDSTEDISEIQMKYIQLMSKNYLDNYHEECKSGLSDNQKLYRRLLLATDFVCGMTDSYAKQLYRELNGMG</sequence>
<evidence type="ECO:0000259" key="2">
    <source>
        <dbReference type="PROSITE" id="PS51831"/>
    </source>
</evidence>
<dbReference type="Gene3D" id="1.10.3550.10">
    <property type="entry name" value="eoxyguanosinetriphosphate triphosphohydrolase domain-like"/>
    <property type="match status" value="1"/>
</dbReference>
<name>A0ABS9RBY1_9FIRM</name>